<protein>
    <recommendedName>
        <fullName evidence="3">DUF4131 domain-containing protein</fullName>
    </recommendedName>
</protein>
<keyword evidence="2" id="KW-1185">Reference proteome</keyword>
<dbReference type="EMBL" id="JBIGIC010000001">
    <property type="protein sequence ID" value="MFG6485099.1"/>
    <property type="molecule type" value="Genomic_DNA"/>
</dbReference>
<dbReference type="Proteomes" id="UP001606134">
    <property type="component" value="Unassembled WGS sequence"/>
</dbReference>
<sequence length="377" mass="41082">MNRRRLRDLGLWLALIAVGGDAAWAFQCAVPIQDVQEVTQRKLEAASAVWIGRVQAVGEELNAPGDVWNRSIPVRFTVERLFKGRGEAEIEAVLPLQGDVTVGQRLLVFARPSTPQERLDQTRGRWASRRWMAAQQLPKDAQGRVIDGERFGALIKESAQSETLVRVADPDLPRLTAGGACEAFVFSLSRDGGDVAAARTELPHPLDRGNETMLWRLAIVPTAGTGGRLWLSLDVELAPGAPGSTVQAELQPSAGSAGAEVRLTGGTDERRFGVRWLTASQQRGALSAVSLPPGSHHLELPVLPSYELTCWRAHMKEDCQTVTVADGGVVVRKLFYKRKSGLPANGTGLTPAALAQQLDDFRRQWAQQTASWTAQRH</sequence>
<proteinExistence type="predicted"/>
<evidence type="ECO:0008006" key="3">
    <source>
        <dbReference type="Google" id="ProtNLM"/>
    </source>
</evidence>
<evidence type="ECO:0000313" key="2">
    <source>
        <dbReference type="Proteomes" id="UP001606134"/>
    </source>
</evidence>
<reference evidence="1 2" key="1">
    <citation type="submission" date="2024-08" db="EMBL/GenBank/DDBJ databases">
        <authorList>
            <person name="Lu H."/>
        </authorList>
    </citation>
    <scope>NUCLEOTIDE SEQUENCE [LARGE SCALE GENOMIC DNA]</scope>
    <source>
        <strain evidence="1 2">BYS78W</strain>
    </source>
</reference>
<organism evidence="1 2">
    <name type="scientific">Pelomonas candidula</name>
    <dbReference type="NCBI Taxonomy" id="3299025"/>
    <lineage>
        <taxon>Bacteria</taxon>
        <taxon>Pseudomonadati</taxon>
        <taxon>Pseudomonadota</taxon>
        <taxon>Betaproteobacteria</taxon>
        <taxon>Burkholderiales</taxon>
        <taxon>Sphaerotilaceae</taxon>
        <taxon>Roseateles</taxon>
    </lineage>
</organism>
<gene>
    <name evidence="1" type="ORF">ACG04R_00370</name>
</gene>
<dbReference type="RefSeq" id="WP_394405466.1">
    <property type="nucleotide sequence ID" value="NZ_JBIGIC010000001.1"/>
</dbReference>
<accession>A0ABW7H5B7</accession>
<evidence type="ECO:0000313" key="1">
    <source>
        <dbReference type="EMBL" id="MFG6485099.1"/>
    </source>
</evidence>
<comment type="caution">
    <text evidence="1">The sequence shown here is derived from an EMBL/GenBank/DDBJ whole genome shotgun (WGS) entry which is preliminary data.</text>
</comment>
<name>A0ABW7H5B7_9BURK</name>